<dbReference type="Proteomes" id="UP001330827">
    <property type="component" value="Chromosome"/>
</dbReference>
<evidence type="ECO:0000313" key="1">
    <source>
        <dbReference type="EMBL" id="WSC14327.1"/>
    </source>
</evidence>
<proteinExistence type="predicted"/>
<dbReference type="RefSeq" id="WP_326592783.1">
    <property type="nucleotide sequence ID" value="NZ_CP109114.1"/>
</dbReference>
<gene>
    <name evidence="1" type="ORF">OIE64_16755</name>
</gene>
<accession>A0ABZ1G3E9</accession>
<protein>
    <submittedName>
        <fullName evidence="1">Uncharacterized protein</fullName>
    </submittedName>
</protein>
<evidence type="ECO:0000313" key="2">
    <source>
        <dbReference type="Proteomes" id="UP001330827"/>
    </source>
</evidence>
<reference evidence="1 2" key="1">
    <citation type="submission" date="2022-10" db="EMBL/GenBank/DDBJ databases">
        <title>The complete genomes of actinobacterial strains from the NBC collection.</title>
        <authorList>
            <person name="Joergensen T.S."/>
            <person name="Alvarez Arevalo M."/>
            <person name="Sterndorff E.B."/>
            <person name="Faurdal D."/>
            <person name="Vuksanovic O."/>
            <person name="Mourched A.-S."/>
            <person name="Charusanti P."/>
            <person name="Shaw S."/>
            <person name="Blin K."/>
            <person name="Weber T."/>
        </authorList>
    </citation>
    <scope>NUCLEOTIDE SEQUENCE [LARGE SCALE GENOMIC DNA]</scope>
    <source>
        <strain evidence="1 2">NBC 01769</strain>
    </source>
</reference>
<organism evidence="1 2">
    <name type="scientific">Streptomyces brevispora</name>
    <dbReference type="NCBI Taxonomy" id="887462"/>
    <lineage>
        <taxon>Bacteria</taxon>
        <taxon>Bacillati</taxon>
        <taxon>Actinomycetota</taxon>
        <taxon>Actinomycetes</taxon>
        <taxon>Kitasatosporales</taxon>
        <taxon>Streptomycetaceae</taxon>
        <taxon>Streptomyces</taxon>
    </lineage>
</organism>
<dbReference type="EMBL" id="CP109114">
    <property type="protein sequence ID" value="WSC14327.1"/>
    <property type="molecule type" value="Genomic_DNA"/>
</dbReference>
<keyword evidence="2" id="KW-1185">Reference proteome</keyword>
<sequence>MNARRVTAVAGVIHAAQKTKQTAAGIAASLEAAQLLQSPETAAEQLTLLAEVDRLRAQVAAVLGLHRRHTDSDHCFADDEAWPCQTRALLAPSVAPRDVPAHRDGRWTA</sequence>
<name>A0ABZ1G3E9_9ACTN</name>